<dbReference type="eggNOG" id="COG0531">
    <property type="taxonomic scope" value="Bacteria"/>
</dbReference>
<comment type="caution">
    <text evidence="7">The sequence shown here is derived from an EMBL/GenBank/DDBJ whole genome shotgun (WGS) entry which is preliminary data.</text>
</comment>
<dbReference type="STRING" id="1121022.GCA_000376105_01772"/>
<evidence type="ECO:0008006" key="9">
    <source>
        <dbReference type="Google" id="ProtNLM"/>
    </source>
</evidence>
<dbReference type="PANTHER" id="PTHR42770">
    <property type="entry name" value="AMINO ACID TRANSPORTER-RELATED"/>
    <property type="match status" value="1"/>
</dbReference>
<keyword evidence="8" id="KW-1185">Reference proteome</keyword>
<feature type="transmembrane region" description="Helical" evidence="6">
    <location>
        <begin position="7"/>
        <end position="27"/>
    </location>
</feature>
<evidence type="ECO:0000256" key="4">
    <source>
        <dbReference type="ARBA" id="ARBA00022989"/>
    </source>
</evidence>
<feature type="transmembrane region" description="Helical" evidence="6">
    <location>
        <begin position="39"/>
        <end position="58"/>
    </location>
</feature>
<evidence type="ECO:0000313" key="7">
    <source>
        <dbReference type="EMBL" id="ESQ94067.1"/>
    </source>
</evidence>
<feature type="transmembrane region" description="Helical" evidence="6">
    <location>
        <begin position="86"/>
        <end position="108"/>
    </location>
</feature>
<evidence type="ECO:0000256" key="2">
    <source>
        <dbReference type="ARBA" id="ARBA00022475"/>
    </source>
</evidence>
<keyword evidence="5 6" id="KW-0472">Membrane</keyword>
<accession>V4PJF5</accession>
<sequence length="467" mass="49039">MSVNRKTGLWGIALYGAAMNFSIRWLATGAATGPVALPIWIAAAVLFLIPLVCATLELSARYPEEGAVYAWVRETQGPFPGFMTGWLYWACNIPYFASLLFFIVNLLGQALRGIPECEPVGVVMGQPLGAFTAATVILTGVAAMHARGFGVGKWLPIASAAVSVTLLFFILWAAFYLTDIYGPATNFAAADYTPPFDANGAILWATIVFAFGGIEGVALMRNDVKGGVKTIVSALILIGLLQTLGYAGGTAAMLAIVPQDVASRLGGLPDALGVALNRLHVHAWQPYVLAATALTFLGGMSAWFGAAARLPFAIGVDRMLPKAIGHTDPKTGAPTVAILIQAVLVVIIMGLSTFGSTLAGAYDFVVSMGVLTFIIPYLWMFIAYWKAQDQSDRKLDWRTPGGKTGARALAVLGLVVAFSAILGSMAPSPAEADPLGVFLKLLIASAVLIAIGAAIYAVNALRNKGQA</sequence>
<feature type="transmembrane region" description="Helical" evidence="6">
    <location>
        <begin position="406"/>
        <end position="425"/>
    </location>
</feature>
<feature type="transmembrane region" description="Helical" evidence="6">
    <location>
        <begin position="201"/>
        <end position="220"/>
    </location>
</feature>
<feature type="transmembrane region" description="Helical" evidence="6">
    <location>
        <begin position="154"/>
        <end position="177"/>
    </location>
</feature>
<dbReference type="GO" id="GO:0022857">
    <property type="term" value="F:transmembrane transporter activity"/>
    <property type="evidence" value="ECO:0007669"/>
    <property type="project" value="InterPro"/>
</dbReference>
<dbReference type="Pfam" id="PF13520">
    <property type="entry name" value="AA_permease_2"/>
    <property type="match status" value="1"/>
</dbReference>
<feature type="transmembrane region" description="Helical" evidence="6">
    <location>
        <begin position="232"/>
        <end position="257"/>
    </location>
</feature>
<dbReference type="InterPro" id="IPR050367">
    <property type="entry name" value="APC_superfamily"/>
</dbReference>
<comment type="subcellular location">
    <subcellularLocation>
        <location evidence="1">Cell membrane</location>
        <topology evidence="1">Multi-pass membrane protein</topology>
    </subcellularLocation>
</comment>
<evidence type="ECO:0000256" key="5">
    <source>
        <dbReference type="ARBA" id="ARBA00023136"/>
    </source>
</evidence>
<feature type="transmembrane region" description="Helical" evidence="6">
    <location>
        <begin position="331"/>
        <end position="352"/>
    </location>
</feature>
<dbReference type="PATRIC" id="fig|1121022.4.peg.590"/>
<keyword evidence="4 6" id="KW-1133">Transmembrane helix</keyword>
<keyword evidence="3 6" id="KW-0812">Transmembrane</keyword>
<protein>
    <recommendedName>
        <fullName evidence="9">Amino acid permease</fullName>
    </recommendedName>
</protein>
<dbReference type="RefSeq" id="WP_018081438.1">
    <property type="nucleotide sequence ID" value="NZ_AQWM01000005.1"/>
</dbReference>
<evidence type="ECO:0000256" key="1">
    <source>
        <dbReference type="ARBA" id="ARBA00004651"/>
    </source>
</evidence>
<gene>
    <name evidence="7" type="ORF">ABENE_02975</name>
</gene>
<name>V4PJF5_9CAUL</name>
<evidence type="ECO:0000256" key="6">
    <source>
        <dbReference type="SAM" id="Phobius"/>
    </source>
</evidence>
<dbReference type="PIRSF" id="PIRSF006060">
    <property type="entry name" value="AA_transporter"/>
    <property type="match status" value="1"/>
</dbReference>
<dbReference type="GO" id="GO:0005886">
    <property type="term" value="C:plasma membrane"/>
    <property type="evidence" value="ECO:0007669"/>
    <property type="project" value="UniProtKB-SubCell"/>
</dbReference>
<dbReference type="InterPro" id="IPR002293">
    <property type="entry name" value="AA/rel_permease1"/>
</dbReference>
<dbReference type="Proteomes" id="UP000017837">
    <property type="component" value="Unassembled WGS sequence"/>
</dbReference>
<feature type="transmembrane region" description="Helical" evidence="6">
    <location>
        <begin position="364"/>
        <end position="385"/>
    </location>
</feature>
<feature type="transmembrane region" description="Helical" evidence="6">
    <location>
        <begin position="120"/>
        <end position="142"/>
    </location>
</feature>
<evidence type="ECO:0000313" key="8">
    <source>
        <dbReference type="Proteomes" id="UP000017837"/>
    </source>
</evidence>
<proteinExistence type="predicted"/>
<dbReference type="AlphaFoldDB" id="V4PJF5"/>
<dbReference type="OrthoDB" id="9762947at2"/>
<evidence type="ECO:0000256" key="3">
    <source>
        <dbReference type="ARBA" id="ARBA00022692"/>
    </source>
</evidence>
<keyword evidence="2" id="KW-1003">Cell membrane</keyword>
<dbReference type="EMBL" id="AWGB01000005">
    <property type="protein sequence ID" value="ESQ94067.1"/>
    <property type="molecule type" value="Genomic_DNA"/>
</dbReference>
<feature type="transmembrane region" description="Helical" evidence="6">
    <location>
        <begin position="437"/>
        <end position="458"/>
    </location>
</feature>
<organism evidence="7 8">
    <name type="scientific">Asticcacaulis benevestitus DSM 16100 = ATCC BAA-896</name>
    <dbReference type="NCBI Taxonomy" id="1121022"/>
    <lineage>
        <taxon>Bacteria</taxon>
        <taxon>Pseudomonadati</taxon>
        <taxon>Pseudomonadota</taxon>
        <taxon>Alphaproteobacteria</taxon>
        <taxon>Caulobacterales</taxon>
        <taxon>Caulobacteraceae</taxon>
        <taxon>Asticcacaulis</taxon>
    </lineage>
</organism>
<reference evidence="7 8" key="1">
    <citation type="journal article" date="2014" name="Nature">
        <title>Sequential evolution of bacterial morphology by co-option of a developmental regulator.</title>
        <authorList>
            <person name="Jiang C."/>
            <person name="Brown P.J."/>
            <person name="Ducret A."/>
            <person name="Brun Y.V."/>
        </authorList>
    </citation>
    <scope>NUCLEOTIDE SEQUENCE [LARGE SCALE GENOMIC DNA]</scope>
    <source>
        <strain evidence="7 8">DSM 16100</strain>
    </source>
</reference>
<dbReference type="Gene3D" id="1.20.1740.10">
    <property type="entry name" value="Amino acid/polyamine transporter I"/>
    <property type="match status" value="1"/>
</dbReference>
<feature type="transmembrane region" description="Helical" evidence="6">
    <location>
        <begin position="287"/>
        <end position="310"/>
    </location>
</feature>